<accession>A0ABT9ZKB6</accession>
<dbReference type="GO" id="GO:0061693">
    <property type="term" value="F:alpha-D-ribose 1-methylphosphonate 5-triphosphate synthase activity"/>
    <property type="evidence" value="ECO:0007669"/>
    <property type="project" value="UniProtKB-EC"/>
</dbReference>
<keyword evidence="1" id="KW-0808">Transferase</keyword>
<dbReference type="EMBL" id="JAUSUD010000024">
    <property type="protein sequence ID" value="MDQ0232736.1"/>
    <property type="molecule type" value="Genomic_DNA"/>
</dbReference>
<dbReference type="RefSeq" id="WP_307345058.1">
    <property type="nucleotide sequence ID" value="NZ_JAUSUD010000024.1"/>
</dbReference>
<dbReference type="PIRSF" id="PIRSF007313">
    <property type="entry name" value="PhnI"/>
    <property type="match status" value="1"/>
</dbReference>
<organism evidence="1 2">
    <name type="scientific">Metabacillus malikii</name>
    <dbReference type="NCBI Taxonomy" id="1504265"/>
    <lineage>
        <taxon>Bacteria</taxon>
        <taxon>Bacillati</taxon>
        <taxon>Bacillota</taxon>
        <taxon>Bacilli</taxon>
        <taxon>Bacillales</taxon>
        <taxon>Bacillaceae</taxon>
        <taxon>Metabacillus</taxon>
    </lineage>
</organism>
<dbReference type="EC" id="2.7.8.37" evidence="1"/>
<protein>
    <submittedName>
        <fullName evidence="1">Alpha-D-ribose 1-methylphosphonate 5-triphosphate synthase subunit PhnI</fullName>
        <ecNumber evidence="1">2.7.8.37</ecNumber>
    </submittedName>
</protein>
<proteinExistence type="predicted"/>
<gene>
    <name evidence="1" type="ORF">J2S19_004058</name>
</gene>
<sequence>MGYVAVKGGTLAIEESIKRLKYERIQTGNTMNVESIAAGMRGLIDQVMSESSLYNETLAALAIKQAEGNPEEAVFLLRAYRSTVPRKHYSRVIESEEMNIERRISASFKDIPGGQILGATTDYTHRLLDFNLIEETEQTIKEWLQNFEEELEHTQQSEAPTKLTLPKVLDYLRKEGLIPPCENNDTMPDDITRESLSFPTSRSQRLQSLTRGQTGAVTSLAYSVIRGYGALHPTVGEIRVGTLPVTIDHPIHTGDALDGYYLGEVKVTEAEMLMPVTVEKEYGKKEIEFEIGYGLCFGQNETKAIAMGILDNSLEHPNNEYPSQNEEFVLFHIDSVESTGFISHLKMPHYVTFQSKLDSVRKTKHEEKQEVKN</sequence>
<name>A0ABT9ZKB6_9BACI</name>
<keyword evidence="2" id="KW-1185">Reference proteome</keyword>
<dbReference type="Proteomes" id="UP001234495">
    <property type="component" value="Unassembled WGS sequence"/>
</dbReference>
<evidence type="ECO:0000313" key="2">
    <source>
        <dbReference type="Proteomes" id="UP001234495"/>
    </source>
</evidence>
<reference evidence="1 2" key="1">
    <citation type="submission" date="2023-07" db="EMBL/GenBank/DDBJ databases">
        <title>Genomic Encyclopedia of Type Strains, Phase IV (KMG-IV): sequencing the most valuable type-strain genomes for metagenomic binning, comparative biology and taxonomic classification.</title>
        <authorList>
            <person name="Goeker M."/>
        </authorList>
    </citation>
    <scope>NUCLEOTIDE SEQUENCE [LARGE SCALE GENOMIC DNA]</scope>
    <source>
        <strain evidence="1 2">DSM 29005</strain>
    </source>
</reference>
<dbReference type="InterPro" id="IPR008773">
    <property type="entry name" value="PhnI"/>
</dbReference>
<dbReference type="Pfam" id="PF05861">
    <property type="entry name" value="PhnI"/>
    <property type="match status" value="1"/>
</dbReference>
<comment type="caution">
    <text evidence="1">The sequence shown here is derived from an EMBL/GenBank/DDBJ whole genome shotgun (WGS) entry which is preliminary data.</text>
</comment>
<evidence type="ECO:0000313" key="1">
    <source>
        <dbReference type="EMBL" id="MDQ0232736.1"/>
    </source>
</evidence>